<evidence type="ECO:0000256" key="1">
    <source>
        <dbReference type="SAM" id="MobiDB-lite"/>
    </source>
</evidence>
<feature type="compositionally biased region" description="Low complexity" evidence="1">
    <location>
        <begin position="102"/>
        <end position="114"/>
    </location>
</feature>
<reference evidence="2 3" key="1">
    <citation type="submission" date="2020-07" db="EMBL/GenBank/DDBJ databases">
        <title>Comparative genomics of pyrophilous fungi reveals a link between fire events and developmental genes.</title>
        <authorList>
            <consortium name="DOE Joint Genome Institute"/>
            <person name="Steindorff A.S."/>
            <person name="Carver A."/>
            <person name="Calhoun S."/>
            <person name="Stillman K."/>
            <person name="Liu H."/>
            <person name="Lipzen A."/>
            <person name="Pangilinan J."/>
            <person name="Labutti K."/>
            <person name="Bruns T.D."/>
            <person name="Grigoriev I.V."/>
        </authorList>
    </citation>
    <scope>NUCLEOTIDE SEQUENCE [LARGE SCALE GENOMIC DNA]</scope>
    <source>
        <strain evidence="2 3">CBS 144469</strain>
    </source>
</reference>
<evidence type="ECO:0000313" key="3">
    <source>
        <dbReference type="Proteomes" id="UP000521943"/>
    </source>
</evidence>
<comment type="caution">
    <text evidence="2">The sequence shown here is derived from an EMBL/GenBank/DDBJ whole genome shotgun (WGS) entry which is preliminary data.</text>
</comment>
<dbReference type="EMBL" id="JACGCI010000048">
    <property type="protein sequence ID" value="KAF6751741.1"/>
    <property type="molecule type" value="Genomic_DNA"/>
</dbReference>
<gene>
    <name evidence="2" type="ORF">DFP72DRAFT_850568</name>
</gene>
<proteinExistence type="predicted"/>
<name>A0A8H6HTZ5_9AGAR</name>
<feature type="region of interest" description="Disordered" evidence="1">
    <location>
        <begin position="25"/>
        <end position="56"/>
    </location>
</feature>
<feature type="region of interest" description="Disordered" evidence="1">
    <location>
        <begin position="72"/>
        <end position="114"/>
    </location>
</feature>
<dbReference type="AlphaFoldDB" id="A0A8H6HTZ5"/>
<sequence length="260" mass="28738">MGDTERVFLVNRGRRAIHFVNTSKNSSESSVDNLKRRKRTRNSQAELWPHHKCEDGDRDLVSDLEDRFSVELVDGPTPAPSEPLSFEDTMTSSECDESVEYSSQSYSSPPSPTSSLPVAESYVDVFSQDGSAITGIPILRFYKNNPRPLNIVGGSERMLGEVSTGMIDIAIKWDSLPGSIRTIIFSSSEPDWKLNVSRAQLAVSIGECCYAYFDTHRKNSAAPDLNCVRLQGMHVTTQGGRFILKAILGLVKWDLGSGDN</sequence>
<accession>A0A8H6HTZ5</accession>
<organism evidence="2 3">
    <name type="scientific">Ephemerocybe angulata</name>
    <dbReference type="NCBI Taxonomy" id="980116"/>
    <lineage>
        <taxon>Eukaryota</taxon>
        <taxon>Fungi</taxon>
        <taxon>Dikarya</taxon>
        <taxon>Basidiomycota</taxon>
        <taxon>Agaricomycotina</taxon>
        <taxon>Agaricomycetes</taxon>
        <taxon>Agaricomycetidae</taxon>
        <taxon>Agaricales</taxon>
        <taxon>Agaricineae</taxon>
        <taxon>Psathyrellaceae</taxon>
        <taxon>Ephemerocybe</taxon>
    </lineage>
</organism>
<protein>
    <submittedName>
        <fullName evidence="2">Uncharacterized protein</fullName>
    </submittedName>
</protein>
<keyword evidence="3" id="KW-1185">Reference proteome</keyword>
<evidence type="ECO:0000313" key="2">
    <source>
        <dbReference type="EMBL" id="KAF6751741.1"/>
    </source>
</evidence>
<dbReference type="Proteomes" id="UP000521943">
    <property type="component" value="Unassembled WGS sequence"/>
</dbReference>